<feature type="signal peptide" evidence="3">
    <location>
        <begin position="1"/>
        <end position="33"/>
    </location>
</feature>
<sequence length="793" mass="82951">MPRPSARRRPAPQIARRFGRTALAALVAGVLLAADHAGAGEAVAAQTPRIAEAAEVDAAAEGAPQLVVSPADAVLEEGADDYEFNVLVRNAGEEALPAGTVDIEIRPQRITGADELDAEFPDMVRRVGSVEIREIEAGEEQHLTLPVSREDLPLTISDPAGVYLMRATLSAASEGQDPGVTPAPGDDADEAAPEMLAQAVSPLVWRGPGTDDRLRLSSVVPFVLPEEVRTMPTRPQLEDLAPRLDSLLDAAIRERSTIALDPRIIAGVRAYGAEAPESATRLLERLRESRLPVFLLQFADADPAAQAALGLDELLQPENLDFVTRFGSFPAAESETGDGAGEGVDSGETGPDEETRSEGAGSEGTGSGERSREGSDGSESAGEADAPGADGEGTAEEPTDEGGESPDPDEALPSLEELLDWPTGTPTAWPAAGEVDDATLQLLRDSGTEAVVLSSENVTHAGGPRARVNGFDGLITDAVVDDAIRIAVEAPTEAEREAGLAEASARLALAAEERVPGLAVSIDRAAIAEAEDPALILTQLGSFDWVEPVAAADQSEGTASLKSGATLEDRRELLRSALGREQQVADLAPVLEEPSYLTGYQRARLLQLLSTRYADVDFSRVAERFGNRDDELLEGVRVISTEHTQLVGTSSHVPVQVRNSLPFDAIVTAEVAPASAAVTVQEPSVEATRVPADGSQTVLVPVHSRVSSGDSGLLISLADASGEHRFASALVPLSISSAVESIALWTLGGAAALLLGFGIWRSIRHRGRTGHTEEDPPSPEDPASPRDPATAAG</sequence>
<keyword evidence="5" id="KW-1185">Reference proteome</keyword>
<dbReference type="EMBL" id="JAEHOH010000008">
    <property type="protein sequence ID" value="MBK0418721.1"/>
    <property type="molecule type" value="Genomic_DNA"/>
</dbReference>
<feature type="region of interest" description="Disordered" evidence="1">
    <location>
        <begin position="768"/>
        <end position="793"/>
    </location>
</feature>
<evidence type="ECO:0008006" key="6">
    <source>
        <dbReference type="Google" id="ProtNLM"/>
    </source>
</evidence>
<feature type="transmembrane region" description="Helical" evidence="2">
    <location>
        <begin position="742"/>
        <end position="760"/>
    </location>
</feature>
<reference evidence="4" key="1">
    <citation type="submission" date="2020-12" db="EMBL/GenBank/DDBJ databases">
        <title>Leucobacter sp. CAS1, isolated from Chromium sludge.</title>
        <authorList>
            <person name="Xu Z."/>
        </authorList>
    </citation>
    <scope>NUCLEOTIDE SEQUENCE</scope>
    <source>
        <strain evidence="4">CSA1</strain>
    </source>
</reference>
<evidence type="ECO:0000256" key="3">
    <source>
        <dbReference type="SAM" id="SignalP"/>
    </source>
</evidence>
<keyword evidence="2" id="KW-0812">Transmembrane</keyword>
<dbReference type="AlphaFoldDB" id="A0A934Q6Q2"/>
<evidence type="ECO:0000256" key="2">
    <source>
        <dbReference type="SAM" id="Phobius"/>
    </source>
</evidence>
<dbReference type="Pfam" id="PF19516">
    <property type="entry name" value="DUF6049"/>
    <property type="match status" value="1"/>
</dbReference>
<comment type="caution">
    <text evidence="4">The sequence shown here is derived from an EMBL/GenBank/DDBJ whole genome shotgun (WGS) entry which is preliminary data.</text>
</comment>
<dbReference type="InterPro" id="IPR046112">
    <property type="entry name" value="DUF6049"/>
</dbReference>
<feature type="compositionally biased region" description="Acidic residues" evidence="1">
    <location>
        <begin position="393"/>
        <end position="410"/>
    </location>
</feature>
<evidence type="ECO:0000313" key="4">
    <source>
        <dbReference type="EMBL" id="MBK0418721.1"/>
    </source>
</evidence>
<evidence type="ECO:0000256" key="1">
    <source>
        <dbReference type="SAM" id="MobiDB-lite"/>
    </source>
</evidence>
<keyword evidence="2" id="KW-0472">Membrane</keyword>
<organism evidence="4 5">
    <name type="scientific">Leucobacter chromiisoli</name>
    <dbReference type="NCBI Taxonomy" id="2796471"/>
    <lineage>
        <taxon>Bacteria</taxon>
        <taxon>Bacillati</taxon>
        <taxon>Actinomycetota</taxon>
        <taxon>Actinomycetes</taxon>
        <taxon>Micrococcales</taxon>
        <taxon>Microbacteriaceae</taxon>
        <taxon>Leucobacter</taxon>
    </lineage>
</organism>
<feature type="chain" id="PRO_5037780834" description="Secreted protein" evidence="3">
    <location>
        <begin position="34"/>
        <end position="793"/>
    </location>
</feature>
<protein>
    <recommendedName>
        <fullName evidence="6">Secreted protein</fullName>
    </recommendedName>
</protein>
<accession>A0A934Q6Q2</accession>
<dbReference type="Proteomes" id="UP000608530">
    <property type="component" value="Unassembled WGS sequence"/>
</dbReference>
<evidence type="ECO:0000313" key="5">
    <source>
        <dbReference type="Proteomes" id="UP000608530"/>
    </source>
</evidence>
<keyword evidence="3" id="KW-0732">Signal</keyword>
<keyword evidence="2" id="KW-1133">Transmembrane helix</keyword>
<feature type="compositionally biased region" description="Low complexity" evidence="1">
    <location>
        <begin position="377"/>
        <end position="389"/>
    </location>
</feature>
<dbReference type="RefSeq" id="WP_200114890.1">
    <property type="nucleotide sequence ID" value="NZ_JAEHOH010000008.1"/>
</dbReference>
<proteinExistence type="predicted"/>
<feature type="region of interest" description="Disordered" evidence="1">
    <location>
        <begin position="330"/>
        <end position="412"/>
    </location>
</feature>
<gene>
    <name evidence="4" type="ORF">JD276_06685</name>
</gene>
<name>A0A934Q6Q2_9MICO</name>